<dbReference type="InterPro" id="IPR040442">
    <property type="entry name" value="Pyrv_kinase-like_dom_sf"/>
</dbReference>
<dbReference type="GO" id="GO:0005524">
    <property type="term" value="F:ATP binding"/>
    <property type="evidence" value="ECO:0007669"/>
    <property type="project" value="InterPro"/>
</dbReference>
<dbReference type="InterPro" id="IPR053931">
    <property type="entry name" value="RapZ_C"/>
</dbReference>
<dbReference type="Pfam" id="PF02896">
    <property type="entry name" value="PEP-utilizers_C"/>
    <property type="match status" value="1"/>
</dbReference>
<dbReference type="PRINTS" id="PR00107">
    <property type="entry name" value="PHOSPHOCPHPR"/>
</dbReference>
<keyword evidence="6" id="KW-0460">Magnesium</keyword>
<evidence type="ECO:0000313" key="10">
    <source>
        <dbReference type="Proteomes" id="UP000601435"/>
    </source>
</evidence>
<comment type="caution">
    <text evidence="9">The sequence shown here is derived from an EMBL/GenBank/DDBJ whole genome shotgun (WGS) entry which is preliminary data.</text>
</comment>
<evidence type="ECO:0000256" key="3">
    <source>
        <dbReference type="ARBA" id="ARBA00022679"/>
    </source>
</evidence>
<evidence type="ECO:0000259" key="7">
    <source>
        <dbReference type="PROSITE" id="PS51096"/>
    </source>
</evidence>
<dbReference type="SUPFAM" id="SSF51621">
    <property type="entry name" value="Phosphoenolpyruvate/pyruvate domain"/>
    <property type="match status" value="1"/>
</dbReference>
<dbReference type="InterPro" id="IPR000121">
    <property type="entry name" value="PEP_util_C"/>
</dbReference>
<dbReference type="PANTHER" id="PTHR46244">
    <property type="entry name" value="PHOSPHOENOLPYRUVATE-PROTEIN PHOSPHOTRANSFERASE"/>
    <property type="match status" value="1"/>
</dbReference>
<organism evidence="9 10">
    <name type="scientific">Symbiodinium necroappetens</name>
    <dbReference type="NCBI Taxonomy" id="1628268"/>
    <lineage>
        <taxon>Eukaryota</taxon>
        <taxon>Sar</taxon>
        <taxon>Alveolata</taxon>
        <taxon>Dinophyceae</taxon>
        <taxon>Suessiales</taxon>
        <taxon>Symbiodiniaceae</taxon>
        <taxon>Symbiodinium</taxon>
    </lineage>
</organism>
<dbReference type="InterPro" id="IPR035895">
    <property type="entry name" value="HPr-like_sf"/>
</dbReference>
<dbReference type="Pfam" id="PF03610">
    <property type="entry name" value="EIIA-man"/>
    <property type="match status" value="1"/>
</dbReference>
<evidence type="ECO:0000256" key="1">
    <source>
        <dbReference type="ARBA" id="ARBA00001946"/>
    </source>
</evidence>
<feature type="domain" description="HPr" evidence="8">
    <location>
        <begin position="450"/>
        <end position="538"/>
    </location>
</feature>
<protein>
    <recommendedName>
        <fullName evidence="11">Phosphoenolpyruvate--protein phosphotransferase</fullName>
    </recommendedName>
</protein>
<feature type="non-terminal residue" evidence="9">
    <location>
        <position position="1"/>
    </location>
</feature>
<dbReference type="GO" id="GO:0046872">
    <property type="term" value="F:metal ion binding"/>
    <property type="evidence" value="ECO:0007669"/>
    <property type="project" value="UniProtKB-KW"/>
</dbReference>
<dbReference type="InterPro" id="IPR036618">
    <property type="entry name" value="PtsI_HPr-bd_sf"/>
</dbReference>
<dbReference type="NCBIfam" id="NF003828">
    <property type="entry name" value="PRK05416.1"/>
    <property type="match status" value="1"/>
</dbReference>
<dbReference type="SUPFAM" id="SSF52009">
    <property type="entry name" value="Phosphohistidine domain"/>
    <property type="match status" value="1"/>
</dbReference>
<dbReference type="InterPro" id="IPR005337">
    <property type="entry name" value="RapZ-like"/>
</dbReference>
<evidence type="ECO:0000256" key="4">
    <source>
        <dbReference type="ARBA" id="ARBA00022723"/>
    </source>
</evidence>
<dbReference type="Pfam" id="PF22740">
    <property type="entry name" value="PapZ_C"/>
    <property type="match status" value="1"/>
</dbReference>
<dbReference type="Gene3D" id="3.20.20.60">
    <property type="entry name" value="Phosphoenolpyruvate-binding domains"/>
    <property type="match status" value="1"/>
</dbReference>
<evidence type="ECO:0000256" key="5">
    <source>
        <dbReference type="ARBA" id="ARBA00022777"/>
    </source>
</evidence>
<dbReference type="InterPro" id="IPR008731">
    <property type="entry name" value="PTS_EIN"/>
</dbReference>
<dbReference type="GO" id="GO:0009401">
    <property type="term" value="P:phosphoenolpyruvate-dependent sugar phosphotransferase system"/>
    <property type="evidence" value="ECO:0007669"/>
    <property type="project" value="InterPro"/>
</dbReference>
<keyword evidence="10" id="KW-1185">Reference proteome</keyword>
<dbReference type="InterPro" id="IPR001020">
    <property type="entry name" value="PTS_HPr_His_P_site"/>
</dbReference>
<dbReference type="Pfam" id="PF00381">
    <property type="entry name" value="PTS-HPr"/>
    <property type="match status" value="1"/>
</dbReference>
<dbReference type="SUPFAM" id="SSF47831">
    <property type="entry name" value="Enzyme I of the PEP:sugar phosphotransferase system HPr-binding (sub)domain"/>
    <property type="match status" value="1"/>
</dbReference>
<dbReference type="InterPro" id="IPR050499">
    <property type="entry name" value="PEP-utilizing_PTS_enzyme"/>
</dbReference>
<dbReference type="HAMAP" id="MF_00636">
    <property type="entry name" value="RapZ_like"/>
    <property type="match status" value="1"/>
</dbReference>
<dbReference type="PROSITE" id="PS00369">
    <property type="entry name" value="PTS_HPR_HIS"/>
    <property type="match status" value="1"/>
</dbReference>
<dbReference type="EMBL" id="CAJNJA010056717">
    <property type="protein sequence ID" value="CAE7859643.1"/>
    <property type="molecule type" value="Genomic_DNA"/>
</dbReference>
<dbReference type="InterPro" id="IPR000032">
    <property type="entry name" value="HPr-like"/>
</dbReference>
<comment type="similarity">
    <text evidence="2">Belongs to the PEP-utilizing enzyme family.</text>
</comment>
<dbReference type="SUPFAM" id="SSF55594">
    <property type="entry name" value="HPr-like"/>
    <property type="match status" value="1"/>
</dbReference>
<evidence type="ECO:0000313" key="9">
    <source>
        <dbReference type="EMBL" id="CAE7859643.1"/>
    </source>
</evidence>
<dbReference type="Pfam" id="PF03668">
    <property type="entry name" value="RapZ-like_N"/>
    <property type="match status" value="1"/>
</dbReference>
<evidence type="ECO:0008006" key="11">
    <source>
        <dbReference type="Google" id="ProtNLM"/>
    </source>
</evidence>
<dbReference type="InterPro" id="IPR008279">
    <property type="entry name" value="PEP-util_enz_mobile_dom"/>
</dbReference>
<keyword evidence="3" id="KW-0808">Transferase</keyword>
<reference evidence="9" key="1">
    <citation type="submission" date="2021-02" db="EMBL/GenBank/DDBJ databases">
        <authorList>
            <person name="Dougan E. K."/>
            <person name="Rhodes N."/>
            <person name="Thang M."/>
            <person name="Chan C."/>
        </authorList>
    </citation>
    <scope>NUCLEOTIDE SEQUENCE</scope>
</reference>
<dbReference type="OrthoDB" id="10267139at2759"/>
<feature type="non-terminal residue" evidence="9">
    <location>
        <position position="924"/>
    </location>
</feature>
<dbReference type="SUPFAM" id="SSF52540">
    <property type="entry name" value="P-loop containing nucleoside triphosphate hydrolases"/>
    <property type="match status" value="1"/>
</dbReference>
<dbReference type="InterPro" id="IPR036637">
    <property type="entry name" value="Phosphohistidine_dom_sf"/>
</dbReference>
<dbReference type="Pfam" id="PF00391">
    <property type="entry name" value="PEP-utilizers"/>
    <property type="match status" value="1"/>
</dbReference>
<dbReference type="InterPro" id="IPR036662">
    <property type="entry name" value="PTS_EIIA_man-typ_sf"/>
</dbReference>
<dbReference type="PROSITE" id="PS51096">
    <property type="entry name" value="PTS_EIIA_TYPE_4"/>
    <property type="match status" value="1"/>
</dbReference>
<feature type="domain" description="PTS EIIA type-4" evidence="7">
    <location>
        <begin position="309"/>
        <end position="431"/>
    </location>
</feature>
<dbReference type="PANTHER" id="PTHR46244:SF6">
    <property type="entry name" value="PHOSPHOENOLPYRUVATE-PROTEIN PHOSPHOTRANSFERASE"/>
    <property type="match status" value="1"/>
</dbReference>
<comment type="cofactor">
    <cofactor evidence="1">
        <name>Mg(2+)</name>
        <dbReference type="ChEBI" id="CHEBI:18420"/>
    </cofactor>
</comment>
<evidence type="ECO:0000256" key="2">
    <source>
        <dbReference type="ARBA" id="ARBA00007837"/>
    </source>
</evidence>
<gene>
    <name evidence="9" type="ORF">SNEC2469_LOCUS27168</name>
</gene>
<dbReference type="CDD" id="cd00006">
    <property type="entry name" value="PTS_IIA_man"/>
    <property type="match status" value="1"/>
</dbReference>
<evidence type="ECO:0000256" key="6">
    <source>
        <dbReference type="ARBA" id="ARBA00022842"/>
    </source>
</evidence>
<sequence>ALPVVVVTGLSGAGRTTALKVLEDIGYEAIDNLPLSLLGPAVLAGHLDRPVALGADIRNRDFAAQPFLEQLDALVAEPALEVKLVFMDCADEVLQRRFTETRRRHPLAQERPLADGIAAERTMTAPLKARADLVVDTSSLAVPDFRRLMTGHFGLGAAGLAVFVTSFSFRQGLPREADLVLDVRFLRNPHYVEALRPLTGRDRRVADYVAGDPAFAPFFDNLTRLVAPLLPRYEAEGKSYLTIAVGCTGGKHRSVAIAEKLAAWLQDRGRPVTLGHRDKPGVGPGACGWLPRAGCASLRLLKQEAVSPMIGLLLVTHGRLAQEFISAMEHVVGPQPQVAAICIGPDDDMEARRGEIIEQVKACDAGDGVVILTDMFGGTPSNLAISVLDQAKVEVIAGVNLPMLIKLASVRQTASLAGAVAQAQEAGRKYINVASQLLAGEAAADPAGARAERRVTIANQRGLHARAAAKFVKLAGSFQAEVTVTKGPNAVSGSSIMGLMMLAAAPGCEILVAASGPDATAAVEALAELVARKAETKERVFEGLGVSPGVAIGPAHLREGEVARVPEYSVAAAKVGAETARFEAAVDKAVRQLQKIRRKSSALHGASGEELGYLLEAHLQMLSSRRLREGVTGRIAKRINAEAAVAREIDAIAGAFAELDDAYLRSRASEVREVGQRILRNLTRRGFTGFGDLDPGSVVVAEEITPADTALMDPVKVAGFACALGGAEGHTAIMARSLGLPAVLGAPGVVGGIGPGDTVIVDGFEGLVIVNPTKKRLAAYRKRQAEEARQVRALARLRGLPAETRDGTRLQLQANLELPREVGQATAAGAEGVGLLRTEFLFMNRDDLPDEEEQTEVLTGMVAGLGGQPVTIRTLDVGGEKLASSLGGHLGESANPALGLRAIRLSLRAPELLEAQLAAILRAG</sequence>
<dbReference type="InterPro" id="IPR027417">
    <property type="entry name" value="P-loop_NTPase"/>
</dbReference>
<dbReference type="Gene3D" id="1.10.274.10">
    <property type="entry name" value="PtsI, HPr-binding domain"/>
    <property type="match status" value="1"/>
</dbReference>
<dbReference type="GO" id="GO:0016301">
    <property type="term" value="F:kinase activity"/>
    <property type="evidence" value="ECO:0007669"/>
    <property type="project" value="UniProtKB-KW"/>
</dbReference>
<dbReference type="Gene3D" id="3.40.50.510">
    <property type="entry name" value="Phosphotransferase system, mannose-type IIA component"/>
    <property type="match status" value="1"/>
</dbReference>
<evidence type="ECO:0000259" key="8">
    <source>
        <dbReference type="PROSITE" id="PS51350"/>
    </source>
</evidence>
<proteinExistence type="inferred from homology"/>
<name>A0A813A9D9_9DINO</name>
<dbReference type="Pfam" id="PF05524">
    <property type="entry name" value="PEP-utilisers_N"/>
    <property type="match status" value="1"/>
</dbReference>
<dbReference type="NCBIfam" id="TIGR01003">
    <property type="entry name" value="PTS_HPr_family"/>
    <property type="match status" value="1"/>
</dbReference>
<dbReference type="Gene3D" id="3.30.1340.10">
    <property type="entry name" value="HPr-like"/>
    <property type="match status" value="1"/>
</dbReference>
<dbReference type="InterPro" id="IPR033887">
    <property type="entry name" value="PTS_IIA_man"/>
</dbReference>
<keyword evidence="5" id="KW-0418">Kinase</keyword>
<dbReference type="Gene3D" id="3.50.30.10">
    <property type="entry name" value="Phosphohistidine domain"/>
    <property type="match status" value="1"/>
</dbReference>
<keyword evidence="4" id="KW-0479">Metal-binding</keyword>
<dbReference type="AlphaFoldDB" id="A0A813A9D9"/>
<dbReference type="Proteomes" id="UP000601435">
    <property type="component" value="Unassembled WGS sequence"/>
</dbReference>
<dbReference type="GO" id="GO:0016020">
    <property type="term" value="C:membrane"/>
    <property type="evidence" value="ECO:0007669"/>
    <property type="project" value="InterPro"/>
</dbReference>
<dbReference type="InterPro" id="IPR053930">
    <property type="entry name" value="RapZ-like_N"/>
</dbReference>
<dbReference type="PROSITE" id="PS51350">
    <property type="entry name" value="PTS_HPR_DOM"/>
    <property type="match status" value="1"/>
</dbReference>
<dbReference type="CDD" id="cd00367">
    <property type="entry name" value="PTS-HPr_like"/>
    <property type="match status" value="1"/>
</dbReference>
<dbReference type="InterPro" id="IPR004701">
    <property type="entry name" value="PTS_EIIA_man-typ"/>
</dbReference>
<dbReference type="InterPro" id="IPR015813">
    <property type="entry name" value="Pyrv/PenolPyrv_kinase-like_dom"/>
</dbReference>
<accession>A0A813A9D9</accession>
<dbReference type="SUPFAM" id="SSF53062">
    <property type="entry name" value="PTS system fructose IIA component-like"/>
    <property type="match status" value="1"/>
</dbReference>